<dbReference type="GO" id="GO:0022409">
    <property type="term" value="P:positive regulation of cell-cell adhesion"/>
    <property type="evidence" value="ECO:0007669"/>
    <property type="project" value="EnsemblMetazoa"/>
</dbReference>
<dbReference type="FunFam" id="1.10.555.10:FF:000026">
    <property type="entry name" value="Rho GTPase activating protein 4"/>
    <property type="match status" value="1"/>
</dbReference>
<dbReference type="SMART" id="SM00055">
    <property type="entry name" value="FCH"/>
    <property type="match status" value="1"/>
</dbReference>
<keyword evidence="1 2" id="KW-0175">Coiled coil</keyword>
<dbReference type="InterPro" id="IPR000198">
    <property type="entry name" value="RhoGAP_dom"/>
</dbReference>
<dbReference type="GO" id="GO:0005096">
    <property type="term" value="F:GTPase activator activity"/>
    <property type="evidence" value="ECO:0007669"/>
    <property type="project" value="EnsemblMetazoa"/>
</dbReference>
<dbReference type="InterPro" id="IPR019180">
    <property type="entry name" value="Oxidoreductase-like_N"/>
</dbReference>
<protein>
    <recommendedName>
        <fullName evidence="7">Rho-GAP domain-containing protein</fullName>
    </recommendedName>
</protein>
<dbReference type="GO" id="GO:0060101">
    <property type="term" value="P:negative regulation of phagocytosis, engulfment"/>
    <property type="evidence" value="ECO:0007669"/>
    <property type="project" value="EnsemblMetazoa"/>
</dbReference>
<dbReference type="Pfam" id="PF00611">
    <property type="entry name" value="FCH"/>
    <property type="match status" value="1"/>
</dbReference>
<evidence type="ECO:0008006" key="7">
    <source>
        <dbReference type="Google" id="ProtNLM"/>
    </source>
</evidence>
<evidence type="ECO:0000256" key="1">
    <source>
        <dbReference type="ARBA" id="ARBA00023054"/>
    </source>
</evidence>
<dbReference type="PROSITE" id="PS50238">
    <property type="entry name" value="RHOGAP"/>
    <property type="match status" value="1"/>
</dbReference>
<dbReference type="OMA" id="ARKDICQ"/>
<name>A0A8R1XY33_ONCVO</name>
<evidence type="ECO:0000256" key="2">
    <source>
        <dbReference type="PROSITE-ProRule" id="PRU01077"/>
    </source>
</evidence>
<dbReference type="Proteomes" id="UP000024404">
    <property type="component" value="Unassembled WGS sequence"/>
</dbReference>
<dbReference type="InterPro" id="IPR051627">
    <property type="entry name" value="SLIT-ROBO_RhoGAP"/>
</dbReference>
<dbReference type="InterPro" id="IPR001060">
    <property type="entry name" value="FCH_dom"/>
</dbReference>
<dbReference type="SUPFAM" id="SSF48350">
    <property type="entry name" value="GTPase activation domain, GAP"/>
    <property type="match status" value="1"/>
</dbReference>
<dbReference type="PROSITE" id="PS51741">
    <property type="entry name" value="F_BAR"/>
    <property type="match status" value="1"/>
</dbReference>
<dbReference type="EnsemblMetazoa" id="OVOC5056.1">
    <property type="protein sequence ID" value="OVOC5056.1"/>
    <property type="gene ID" value="WBGene00241865"/>
</dbReference>
<dbReference type="GO" id="GO:0070587">
    <property type="term" value="P:regulation of cell-cell adhesion involved in gastrulation"/>
    <property type="evidence" value="ECO:0007669"/>
    <property type="project" value="EnsemblMetazoa"/>
</dbReference>
<reference evidence="6" key="1">
    <citation type="submission" date="2013-10" db="EMBL/GenBank/DDBJ databases">
        <title>Genome sequencing of Onchocerca volvulus.</title>
        <authorList>
            <person name="Cotton J."/>
            <person name="Tsai J."/>
            <person name="Stanley E."/>
            <person name="Tracey A."/>
            <person name="Holroyd N."/>
            <person name="Lustigman S."/>
            <person name="Berriman M."/>
        </authorList>
    </citation>
    <scope>NUCLEOTIDE SEQUENCE</scope>
</reference>
<dbReference type="CDD" id="cd07656">
    <property type="entry name" value="F-BAR_srGAP"/>
    <property type="match status" value="1"/>
</dbReference>
<dbReference type="InterPro" id="IPR008936">
    <property type="entry name" value="Rho_GTPase_activation_prot"/>
</dbReference>
<dbReference type="SMART" id="SM00324">
    <property type="entry name" value="RhoGAP"/>
    <property type="match status" value="1"/>
</dbReference>
<dbReference type="PANTHER" id="PTHR14166">
    <property type="entry name" value="SLIT-ROBO RHO GTPASE ACTIVATING PROTEIN"/>
    <property type="match status" value="1"/>
</dbReference>
<dbReference type="SUPFAM" id="SSF103657">
    <property type="entry name" value="BAR/IMD domain-like"/>
    <property type="match status" value="1"/>
</dbReference>
<dbReference type="GO" id="GO:0005938">
    <property type="term" value="C:cell cortex"/>
    <property type="evidence" value="ECO:0007669"/>
    <property type="project" value="EnsemblMetazoa"/>
</dbReference>
<evidence type="ECO:0000313" key="6">
    <source>
        <dbReference type="Proteomes" id="UP000024404"/>
    </source>
</evidence>
<dbReference type="GO" id="GO:0031267">
    <property type="term" value="F:small GTPase binding"/>
    <property type="evidence" value="ECO:0007669"/>
    <property type="project" value="EnsemblMetazoa"/>
</dbReference>
<sequence>MVRAVLCAASSRTVEQIIDMSKIRSQLNEQLRCLETRTEAQTAILLELNDYYRKKAELDGEYGKQLEKLAKNIMQKHKNERYKRESWTLHSVCGLWQQLVDQTKEEAKQKMALADLYAARHTVLIAQRADDLQRISRKCREIGALAHGEICRVLNELHTAMRTYQLCFLESSTIESKFRQVEGNKAKYEENNPTKLGVTRKHRCLAKLYNKRLEKYNTVKMKCLKARNEYLLCVQAANAALHKYFADDLSDLIDCMDLGMDQWLQGFINCTVSARKDICQKEMDALAELCGFKESLDLKADKQRFIEANHTTFMLPKRFEFKGQLGDTVSTVSTTDVVAEELQQRHLQIERRLANVRIESEEIWKTLESTEKAVAERFMEAMTSSIAAAEVSNDASREDCNDANIYNFKNRINANELYDFYLGKFSHYMLNSNLIERLEARANGIASALNGYSNKGFDDSTSSAVVSSPSSFYQDGDDSEIFSSARTRTKKRIGSGLLSDSIRRPKLFGGSLDEYVEATGETIPLIVTSTIRVLSQFALHHQGIFRISGSQIEINIFREAFEKGEDPLRHVIDATDVNSIAGVLKLYLRELRESLFPIFLFDQLTECAKCSNADEFVKQVAPLIQKLSQPTQLVLRYLFAFLNHLSEFSDENMMDPYNLAICFGPTLLPIPEGKDQVFYHNFVNELVKNLIVYHEQIFSTILPGPRYEKYLVESEQALFIDEQESAVSGDEETITTPIFDCSNEKSLTESKTSAVTPAWSAADIAVEMLSATSNIAVCALYNLPERTVASDDQNPVVSNLSDDSVLSTKLISDPNSDVMEHVESANNTTVVVAQNLSSMNNNEIPSNQKRKQLQVWSRRGCGVSSLREQLHHSRVQPQTFTSDKSPSSSSLDALIFDNRFDGVIFGNKVSSIGNENPNRKTIRMRRIFTIPMKKDGLALYFSCVRWRVDTKMNSNKDLDPEYKLHESERMRSSSRVKVVAPGSIVHQSHVPEPPDPATCCGSGCSDCVWIEYVTELMHYHNDRPLHEVLDEIDKLVSNVGVREFVKSEVRARAEYR</sequence>
<dbReference type="EMBL" id="CMVM020000148">
    <property type="status" value="NOT_ANNOTATED_CDS"/>
    <property type="molecule type" value="Genomic_DNA"/>
</dbReference>
<organism evidence="5 6">
    <name type="scientific">Onchocerca volvulus</name>
    <dbReference type="NCBI Taxonomy" id="6282"/>
    <lineage>
        <taxon>Eukaryota</taxon>
        <taxon>Metazoa</taxon>
        <taxon>Ecdysozoa</taxon>
        <taxon>Nematoda</taxon>
        <taxon>Chromadorea</taxon>
        <taxon>Rhabditida</taxon>
        <taxon>Spirurina</taxon>
        <taxon>Spiruromorpha</taxon>
        <taxon>Filarioidea</taxon>
        <taxon>Onchocercidae</taxon>
        <taxon>Onchocerca</taxon>
    </lineage>
</organism>
<dbReference type="Gene3D" id="1.10.555.10">
    <property type="entry name" value="Rho GTPase activation protein"/>
    <property type="match status" value="1"/>
</dbReference>
<dbReference type="GO" id="GO:0005912">
    <property type="term" value="C:adherens junction"/>
    <property type="evidence" value="ECO:0007669"/>
    <property type="project" value="EnsemblMetazoa"/>
</dbReference>
<accession>A0A8R1XY33</accession>
<dbReference type="InterPro" id="IPR031160">
    <property type="entry name" value="F_BAR_dom"/>
</dbReference>
<dbReference type="Pfam" id="PF00620">
    <property type="entry name" value="RhoGAP"/>
    <property type="match status" value="1"/>
</dbReference>
<reference evidence="5" key="2">
    <citation type="submission" date="2022-06" db="UniProtKB">
        <authorList>
            <consortium name="EnsemblMetazoa"/>
        </authorList>
    </citation>
    <scope>IDENTIFICATION</scope>
</reference>
<dbReference type="AlphaFoldDB" id="A0A8R1XY33"/>
<dbReference type="FunFam" id="1.20.1270.60:FF:000094">
    <property type="entry name" value="SLIT-ROBO Rho GTPase-activating 2 protein"/>
    <property type="match status" value="1"/>
</dbReference>
<keyword evidence="6" id="KW-1185">Reference proteome</keyword>
<evidence type="ECO:0000259" key="3">
    <source>
        <dbReference type="PROSITE" id="PS50238"/>
    </source>
</evidence>
<dbReference type="Pfam" id="PF09791">
    <property type="entry name" value="Oxidored-like"/>
    <property type="match status" value="1"/>
</dbReference>
<evidence type="ECO:0000313" key="5">
    <source>
        <dbReference type="EnsemblMetazoa" id="OVOC5056.1"/>
    </source>
</evidence>
<evidence type="ECO:0000259" key="4">
    <source>
        <dbReference type="PROSITE" id="PS51741"/>
    </source>
</evidence>
<proteinExistence type="predicted"/>
<feature type="domain" description="F-BAR" evidence="4">
    <location>
        <begin position="21"/>
        <end position="301"/>
    </location>
</feature>
<dbReference type="GO" id="GO:0030336">
    <property type="term" value="P:negative regulation of cell migration"/>
    <property type="evidence" value="ECO:0007669"/>
    <property type="project" value="EnsemblMetazoa"/>
</dbReference>
<feature type="domain" description="Rho-GAP" evidence="3">
    <location>
        <begin position="510"/>
        <end position="698"/>
    </location>
</feature>
<dbReference type="GO" id="GO:0007165">
    <property type="term" value="P:signal transduction"/>
    <property type="evidence" value="ECO:0007669"/>
    <property type="project" value="InterPro"/>
</dbReference>
<dbReference type="Gene3D" id="1.20.1270.60">
    <property type="entry name" value="Arfaptin homology (AH) domain/BAR domain"/>
    <property type="match status" value="1"/>
</dbReference>
<dbReference type="InterPro" id="IPR027267">
    <property type="entry name" value="AH/BAR_dom_sf"/>
</dbReference>